<evidence type="ECO:0000256" key="1">
    <source>
        <dbReference type="ARBA" id="ARBA00004781"/>
    </source>
</evidence>
<reference evidence="9 10" key="2">
    <citation type="journal article" date="2022" name="Int. J. Syst. Evol. Microbiol.">
        <title>Strains of Bradyrhizobium barranii sp. nov. associated with legumes native to Canada are symbionts of soybeans and belong to different subspecies (subsp. barranii subsp. nov. and subsp. apii subsp. nov.) and symbiovars (sv. glycinearum and sv. septentrionale).</title>
        <authorList>
            <person name="Bromfield E.S.P."/>
            <person name="Cloutier S."/>
            <person name="Wasai-Hara S."/>
            <person name="Minamisawa K."/>
        </authorList>
    </citation>
    <scope>NUCLEOTIDE SEQUENCE [LARGE SCALE GENOMIC DNA]</scope>
    <source>
        <strain evidence="9 10">144S4</strain>
    </source>
</reference>
<dbReference type="KEGG" id="bban:J4G43_018060"/>
<dbReference type="Gene3D" id="3.40.50.720">
    <property type="entry name" value="NAD(P)-binding Rossmann-like Domain"/>
    <property type="match status" value="1"/>
</dbReference>
<reference evidence="8" key="1">
    <citation type="submission" date="2021-03" db="EMBL/GenBank/DDBJ databases">
        <title>Whole Genome Sequence of Bradyrhizobium sp. Strain 144S4.</title>
        <authorList>
            <person name="Bromfield E.S.P."/>
            <person name="Cloutier S."/>
        </authorList>
    </citation>
    <scope>NUCLEOTIDE SEQUENCE [LARGE SCALE GENOMIC DNA]</scope>
    <source>
        <strain evidence="8">144S4</strain>
    </source>
</reference>
<keyword evidence="6 8" id="KW-0560">Oxidoreductase</keyword>
<dbReference type="Gene3D" id="3.90.25.10">
    <property type="entry name" value="UDP-galactose 4-epimerase, domain 1"/>
    <property type="match status" value="1"/>
</dbReference>
<dbReference type="InterPro" id="IPR005913">
    <property type="entry name" value="dTDP_dehydrorham_reduct"/>
</dbReference>
<comment type="catalytic activity">
    <reaction evidence="5 6">
        <text>dTDP-beta-L-rhamnose + NADP(+) = dTDP-4-dehydro-beta-L-rhamnose + NADPH + H(+)</text>
        <dbReference type="Rhea" id="RHEA:21796"/>
        <dbReference type="ChEBI" id="CHEBI:15378"/>
        <dbReference type="ChEBI" id="CHEBI:57510"/>
        <dbReference type="ChEBI" id="CHEBI:57783"/>
        <dbReference type="ChEBI" id="CHEBI:58349"/>
        <dbReference type="ChEBI" id="CHEBI:62830"/>
        <dbReference type="EC" id="1.1.1.133"/>
    </reaction>
</comment>
<gene>
    <name evidence="8" type="primary">rfbD</name>
    <name evidence="9" type="ORF">J4G43_018060</name>
    <name evidence="8" type="ORF">J4G43_20140</name>
</gene>
<comment type="pathway">
    <text evidence="1 6">Carbohydrate biosynthesis; dTDP-L-rhamnose biosynthesis.</text>
</comment>
<organism evidence="8">
    <name type="scientific">Bradyrhizobium barranii subsp. barranii</name>
    <dbReference type="NCBI Taxonomy" id="2823807"/>
    <lineage>
        <taxon>Bacteria</taxon>
        <taxon>Pseudomonadati</taxon>
        <taxon>Pseudomonadota</taxon>
        <taxon>Alphaproteobacteria</taxon>
        <taxon>Hyphomicrobiales</taxon>
        <taxon>Nitrobacteraceae</taxon>
        <taxon>Bradyrhizobium</taxon>
        <taxon>Bradyrhizobium barranii</taxon>
    </lineage>
</organism>
<comment type="cofactor">
    <cofactor evidence="6">
        <name>Mg(2+)</name>
        <dbReference type="ChEBI" id="CHEBI:18420"/>
    </cofactor>
    <text evidence="6">Binds 1 Mg(2+) ion per monomer.</text>
</comment>
<dbReference type="AlphaFoldDB" id="A0A939M4W1"/>
<evidence type="ECO:0000256" key="3">
    <source>
        <dbReference type="ARBA" id="ARBA00012929"/>
    </source>
</evidence>
<dbReference type="NCBIfam" id="TIGR01214">
    <property type="entry name" value="rmlD"/>
    <property type="match status" value="1"/>
</dbReference>
<feature type="domain" description="RmlD-like substrate binding" evidence="7">
    <location>
        <begin position="1"/>
        <end position="293"/>
    </location>
</feature>
<dbReference type="GO" id="GO:0005829">
    <property type="term" value="C:cytosol"/>
    <property type="evidence" value="ECO:0007669"/>
    <property type="project" value="TreeGrafter"/>
</dbReference>
<dbReference type="EMBL" id="JAGEMI010000001">
    <property type="protein sequence ID" value="MBO1863136.1"/>
    <property type="molecule type" value="Genomic_DNA"/>
</dbReference>
<dbReference type="InterPro" id="IPR036291">
    <property type="entry name" value="NAD(P)-bd_dom_sf"/>
</dbReference>
<evidence type="ECO:0000313" key="8">
    <source>
        <dbReference type="EMBL" id="MBO1863136.1"/>
    </source>
</evidence>
<accession>A0A939M4W1</accession>
<dbReference type="GO" id="GO:0019305">
    <property type="term" value="P:dTDP-rhamnose biosynthetic process"/>
    <property type="evidence" value="ECO:0007669"/>
    <property type="project" value="TreeGrafter"/>
</dbReference>
<dbReference type="SUPFAM" id="SSF51735">
    <property type="entry name" value="NAD(P)-binding Rossmann-fold domains"/>
    <property type="match status" value="1"/>
</dbReference>
<name>A0A939M4W1_9BRAD</name>
<comment type="similarity">
    <text evidence="2 6">Belongs to the dTDP-4-dehydrorhamnose reductase family.</text>
</comment>
<sequence>MRILLTGSTGQVGGALLPLLGELGTVVAPPRALFDLARPTTLERGLDEISPDLIVNPAAYTAVDRAEDERELAGLVNARSPEAIANWALAHGVPIVHFSTDYVFNGSGSHARAEQDPTGPLSVYGESKLAGDVAVQASGARHLIFRTSWVYAAHGTNFLRTISRLASERKELRIVADQVGAPTSARSIAAAVMTILREHPGNLERLFAEKRGVVNVACSGQASWHEFAVAIVEGLRARGVVLPVEAIIPIATSDFRTRAVRPANSRLDLSRLRHDFRIAMPRWEDALAVELDEFAGFEAAIATSAEIPAAIRWRSRGFTATTLPLNGARCTRE</sequence>
<dbReference type="Proteomes" id="UP000664702">
    <property type="component" value="Chromosome"/>
</dbReference>
<dbReference type="Pfam" id="PF04321">
    <property type="entry name" value="RmlD_sub_bind"/>
    <property type="match status" value="1"/>
</dbReference>
<dbReference type="EMBL" id="CP086136">
    <property type="protein sequence ID" value="UEM15945.1"/>
    <property type="molecule type" value="Genomic_DNA"/>
</dbReference>
<protein>
    <recommendedName>
        <fullName evidence="4 6">dTDP-4-dehydrorhamnose reductase</fullName>
        <ecNumber evidence="3 6">1.1.1.133</ecNumber>
    </recommendedName>
</protein>
<dbReference type="RefSeq" id="WP_135215022.1">
    <property type="nucleotide sequence ID" value="NZ_CP086136.1"/>
</dbReference>
<dbReference type="GO" id="GO:0008831">
    <property type="term" value="F:dTDP-4-dehydrorhamnose reductase activity"/>
    <property type="evidence" value="ECO:0007669"/>
    <property type="project" value="UniProtKB-EC"/>
</dbReference>
<evidence type="ECO:0000256" key="4">
    <source>
        <dbReference type="ARBA" id="ARBA00017099"/>
    </source>
</evidence>
<evidence type="ECO:0000313" key="9">
    <source>
        <dbReference type="EMBL" id="UEM15945.1"/>
    </source>
</evidence>
<proteinExistence type="inferred from homology"/>
<evidence type="ECO:0000256" key="2">
    <source>
        <dbReference type="ARBA" id="ARBA00010944"/>
    </source>
</evidence>
<evidence type="ECO:0000259" key="7">
    <source>
        <dbReference type="Pfam" id="PF04321"/>
    </source>
</evidence>
<evidence type="ECO:0000256" key="6">
    <source>
        <dbReference type="RuleBase" id="RU364082"/>
    </source>
</evidence>
<keyword evidence="6" id="KW-0521">NADP</keyword>
<dbReference type="CDD" id="cd05254">
    <property type="entry name" value="dTDP_HR_like_SDR_e"/>
    <property type="match status" value="1"/>
</dbReference>
<dbReference type="InterPro" id="IPR029903">
    <property type="entry name" value="RmlD-like-bd"/>
</dbReference>
<dbReference type="PANTHER" id="PTHR10491">
    <property type="entry name" value="DTDP-4-DEHYDRORHAMNOSE REDUCTASE"/>
    <property type="match status" value="1"/>
</dbReference>
<comment type="function">
    <text evidence="6">Catalyzes the reduction of dTDP-6-deoxy-L-lyxo-4-hexulose to yield dTDP-L-rhamnose.</text>
</comment>
<dbReference type="PANTHER" id="PTHR10491:SF4">
    <property type="entry name" value="METHIONINE ADENOSYLTRANSFERASE 2 SUBUNIT BETA"/>
    <property type="match status" value="1"/>
</dbReference>
<evidence type="ECO:0000313" key="10">
    <source>
        <dbReference type="Proteomes" id="UP000664702"/>
    </source>
</evidence>
<dbReference type="EC" id="1.1.1.133" evidence="3 6"/>
<evidence type="ECO:0000256" key="5">
    <source>
        <dbReference type="ARBA" id="ARBA00048200"/>
    </source>
</evidence>